<name>A0A9N9NT06_9GLOM</name>
<dbReference type="EMBL" id="CAJVQA010019922">
    <property type="protein sequence ID" value="CAG8761205.1"/>
    <property type="molecule type" value="Genomic_DNA"/>
</dbReference>
<accession>A0A9N9NT06</accession>
<sequence>LFVINANCGRYDMPLAYLYLLILDGIELMLNDSKNKINIKVQVLYEFFSNLRKIGLLSVFAFIDKDADKILAISEA</sequence>
<keyword evidence="2" id="KW-1185">Reference proteome</keyword>
<organism evidence="1 2">
    <name type="scientific">Cetraspora pellucida</name>
    <dbReference type="NCBI Taxonomy" id="1433469"/>
    <lineage>
        <taxon>Eukaryota</taxon>
        <taxon>Fungi</taxon>
        <taxon>Fungi incertae sedis</taxon>
        <taxon>Mucoromycota</taxon>
        <taxon>Glomeromycotina</taxon>
        <taxon>Glomeromycetes</taxon>
        <taxon>Diversisporales</taxon>
        <taxon>Gigasporaceae</taxon>
        <taxon>Cetraspora</taxon>
    </lineage>
</organism>
<gene>
    <name evidence="1" type="ORF">CPELLU_LOCUS15315</name>
</gene>
<dbReference type="OrthoDB" id="2437251at2759"/>
<evidence type="ECO:0000313" key="1">
    <source>
        <dbReference type="EMBL" id="CAG8761205.1"/>
    </source>
</evidence>
<dbReference type="Proteomes" id="UP000789759">
    <property type="component" value="Unassembled WGS sequence"/>
</dbReference>
<dbReference type="AlphaFoldDB" id="A0A9N9NT06"/>
<proteinExistence type="predicted"/>
<feature type="non-terminal residue" evidence="1">
    <location>
        <position position="1"/>
    </location>
</feature>
<protein>
    <submittedName>
        <fullName evidence="1">17630_t:CDS:1</fullName>
    </submittedName>
</protein>
<evidence type="ECO:0000313" key="2">
    <source>
        <dbReference type="Proteomes" id="UP000789759"/>
    </source>
</evidence>
<comment type="caution">
    <text evidence="1">The sequence shown here is derived from an EMBL/GenBank/DDBJ whole genome shotgun (WGS) entry which is preliminary data.</text>
</comment>
<reference evidence="1" key="1">
    <citation type="submission" date="2021-06" db="EMBL/GenBank/DDBJ databases">
        <authorList>
            <person name="Kallberg Y."/>
            <person name="Tangrot J."/>
            <person name="Rosling A."/>
        </authorList>
    </citation>
    <scope>NUCLEOTIDE SEQUENCE</scope>
    <source>
        <strain evidence="1">FL966</strain>
    </source>
</reference>